<accession>A0A411YE19</accession>
<dbReference type="GO" id="GO:0000502">
    <property type="term" value="C:proteasome complex"/>
    <property type="evidence" value="ECO:0007669"/>
    <property type="project" value="UniProtKB-KW"/>
</dbReference>
<dbReference type="Proteomes" id="UP000291469">
    <property type="component" value="Chromosome"/>
</dbReference>
<feature type="compositionally biased region" description="Basic and acidic residues" evidence="5">
    <location>
        <begin position="24"/>
        <end position="38"/>
    </location>
</feature>
<sequence length="169" mass="18674">MSDPNATPAQGQEAASGGDDSVEMVEHGRDGSSIHEPTKLMRIAVMLREMQEEVRRAEPDEGGRQQLRQVQERAVAEMRAVLSQDLQDELDALLIPHQEDAPSESQIRIAQAQLIGWLEGLFQGIQAAVFNQQMQARQQLEQMRQQGALPPGPQGSQGGRERHGTGQYL</sequence>
<dbReference type="Pfam" id="PF10759">
    <property type="entry name" value="BPA"/>
    <property type="match status" value="1"/>
</dbReference>
<dbReference type="OrthoDB" id="5189298at2"/>
<feature type="compositionally biased region" description="Basic and acidic residues" evidence="5">
    <location>
        <begin position="159"/>
        <end position="169"/>
    </location>
</feature>
<evidence type="ECO:0000256" key="5">
    <source>
        <dbReference type="SAM" id="MobiDB-lite"/>
    </source>
</evidence>
<gene>
    <name evidence="6" type="ORF">ER308_07405</name>
</gene>
<evidence type="ECO:0000313" key="6">
    <source>
        <dbReference type="EMBL" id="QBI19392.1"/>
    </source>
</evidence>
<dbReference type="EMBL" id="CP036402">
    <property type="protein sequence ID" value="QBI19392.1"/>
    <property type="molecule type" value="Genomic_DNA"/>
</dbReference>
<organism evidence="6 7">
    <name type="scientific">Egibacter rhizosphaerae</name>
    <dbReference type="NCBI Taxonomy" id="1670831"/>
    <lineage>
        <taxon>Bacteria</taxon>
        <taxon>Bacillati</taxon>
        <taxon>Actinomycetota</taxon>
        <taxon>Nitriliruptoria</taxon>
        <taxon>Egibacterales</taxon>
        <taxon>Egibacteraceae</taxon>
        <taxon>Egibacter</taxon>
    </lineage>
</organism>
<keyword evidence="4" id="KW-0647">Proteasome</keyword>
<dbReference type="InterPro" id="IPR019695">
    <property type="entry name" value="Proteasome_act"/>
</dbReference>
<proteinExistence type="inferred from homology"/>
<comment type="subunit">
    <text evidence="2">Forms a homooligomeric, either hexameric or heptameric, ring-like structure which stacks co-axially with the proteasomal alpha-rings.</text>
</comment>
<dbReference type="AlphaFoldDB" id="A0A411YE19"/>
<protein>
    <recommendedName>
        <fullName evidence="3">Bacterial proteasome activator</fullName>
    </recommendedName>
</protein>
<feature type="region of interest" description="Disordered" evidence="5">
    <location>
        <begin position="1"/>
        <end position="38"/>
    </location>
</feature>
<name>A0A411YE19_9ACTN</name>
<evidence type="ECO:0000256" key="3">
    <source>
        <dbReference type="ARBA" id="ARBA00014831"/>
    </source>
</evidence>
<evidence type="ECO:0000256" key="1">
    <source>
        <dbReference type="ARBA" id="ARBA00006639"/>
    </source>
</evidence>
<evidence type="ECO:0000313" key="7">
    <source>
        <dbReference type="Proteomes" id="UP000291469"/>
    </source>
</evidence>
<keyword evidence="7" id="KW-1185">Reference proteome</keyword>
<dbReference type="GO" id="GO:0061136">
    <property type="term" value="P:regulation of proteasomal protein catabolic process"/>
    <property type="evidence" value="ECO:0007669"/>
    <property type="project" value="InterPro"/>
</dbReference>
<reference evidence="6 7" key="1">
    <citation type="submission" date="2019-01" db="EMBL/GenBank/DDBJ databases">
        <title>Egibacter rhizosphaerae EGI 80759T.</title>
        <authorList>
            <person name="Chen D.-D."/>
            <person name="Tian Y."/>
            <person name="Jiao J.-Y."/>
            <person name="Zhang X.-T."/>
            <person name="Zhang Y.-G."/>
            <person name="Zhang Y."/>
            <person name="Xiao M."/>
            <person name="Shu W.-S."/>
            <person name="Li W.-J."/>
        </authorList>
    </citation>
    <scope>NUCLEOTIDE SEQUENCE [LARGE SCALE GENOMIC DNA]</scope>
    <source>
        <strain evidence="6 7">EGI 80759</strain>
    </source>
</reference>
<feature type="compositionally biased region" description="Low complexity" evidence="5">
    <location>
        <begin position="140"/>
        <end position="149"/>
    </location>
</feature>
<feature type="compositionally biased region" description="Polar residues" evidence="5">
    <location>
        <begin position="1"/>
        <end position="10"/>
    </location>
</feature>
<feature type="region of interest" description="Disordered" evidence="5">
    <location>
        <begin position="140"/>
        <end position="169"/>
    </location>
</feature>
<evidence type="ECO:0000256" key="4">
    <source>
        <dbReference type="ARBA" id="ARBA00022942"/>
    </source>
</evidence>
<dbReference type="KEGG" id="erz:ER308_07405"/>
<comment type="similarity">
    <text evidence="1">Belongs to the Bpa family.</text>
</comment>
<evidence type="ECO:0000256" key="2">
    <source>
        <dbReference type="ARBA" id="ARBA00011402"/>
    </source>
</evidence>
<dbReference type="RefSeq" id="WP_131154389.1">
    <property type="nucleotide sequence ID" value="NZ_CP036402.1"/>
</dbReference>